<dbReference type="PANTHER" id="PTHR23254">
    <property type="entry name" value="EIF4G DOMAIN PROTEIN"/>
    <property type="match status" value="1"/>
</dbReference>
<protein>
    <recommendedName>
        <fullName evidence="4">Polyadenylate-binding protein-interacting protein 1</fullName>
    </recommendedName>
</protein>
<feature type="compositionally biased region" description="Polar residues" evidence="5">
    <location>
        <begin position="28"/>
        <end position="38"/>
    </location>
</feature>
<keyword evidence="8" id="KW-1185">Reference proteome</keyword>
<keyword evidence="2" id="KW-0963">Cytoplasm</keyword>
<dbReference type="GO" id="GO:0003723">
    <property type="term" value="F:RNA binding"/>
    <property type="evidence" value="ECO:0007669"/>
    <property type="project" value="InterPro"/>
</dbReference>
<evidence type="ECO:0000256" key="4">
    <source>
        <dbReference type="ARBA" id="ARBA00074029"/>
    </source>
</evidence>
<dbReference type="EnsemblMetazoa" id="XM_038192405.1">
    <property type="protein sequence ID" value="XP_038048333.1"/>
    <property type="gene ID" value="LOC119722344"/>
</dbReference>
<organism evidence="7 8">
    <name type="scientific">Patiria miniata</name>
    <name type="common">Bat star</name>
    <name type="synonym">Asterina miniata</name>
    <dbReference type="NCBI Taxonomy" id="46514"/>
    <lineage>
        <taxon>Eukaryota</taxon>
        <taxon>Metazoa</taxon>
        <taxon>Echinodermata</taxon>
        <taxon>Eleutherozoa</taxon>
        <taxon>Asterozoa</taxon>
        <taxon>Asteroidea</taxon>
        <taxon>Valvatacea</taxon>
        <taxon>Valvatida</taxon>
        <taxon>Asterinidae</taxon>
        <taxon>Patiria</taxon>
    </lineage>
</organism>
<dbReference type="InterPro" id="IPR003890">
    <property type="entry name" value="MIF4G-like_typ-3"/>
</dbReference>
<dbReference type="AlphaFoldDB" id="A0A913Z980"/>
<dbReference type="SUPFAM" id="SSF48371">
    <property type="entry name" value="ARM repeat"/>
    <property type="match status" value="1"/>
</dbReference>
<evidence type="ECO:0000256" key="5">
    <source>
        <dbReference type="SAM" id="MobiDB-lite"/>
    </source>
</evidence>
<dbReference type="OrthoDB" id="8171816at2759"/>
<evidence type="ECO:0000313" key="7">
    <source>
        <dbReference type="EnsemblMetazoa" id="XP_038048333.1"/>
    </source>
</evidence>
<proteinExistence type="predicted"/>
<feature type="region of interest" description="Disordered" evidence="5">
    <location>
        <begin position="309"/>
        <end position="329"/>
    </location>
</feature>
<dbReference type="EnsemblMetazoa" id="XM_038192403.1">
    <property type="protein sequence ID" value="XP_038048331.1"/>
    <property type="gene ID" value="LOC119722344"/>
</dbReference>
<dbReference type="OMA" id="CYLSHAL"/>
<dbReference type="GeneID" id="119722344"/>
<reference evidence="7" key="1">
    <citation type="submission" date="2022-11" db="UniProtKB">
        <authorList>
            <consortium name="EnsemblMetazoa"/>
        </authorList>
    </citation>
    <scope>IDENTIFICATION</scope>
</reference>
<evidence type="ECO:0000259" key="6">
    <source>
        <dbReference type="SMART" id="SM00543"/>
    </source>
</evidence>
<evidence type="ECO:0000256" key="2">
    <source>
        <dbReference type="ARBA" id="ARBA00022490"/>
    </source>
</evidence>
<dbReference type="RefSeq" id="XP_038048331.1">
    <property type="nucleotide sequence ID" value="XM_038192403.1"/>
</dbReference>
<feature type="region of interest" description="Disordered" evidence="5">
    <location>
        <begin position="28"/>
        <end position="71"/>
    </location>
</feature>
<evidence type="ECO:0000313" key="8">
    <source>
        <dbReference type="Proteomes" id="UP000887568"/>
    </source>
</evidence>
<feature type="domain" description="MIF4G" evidence="6">
    <location>
        <begin position="83"/>
        <end position="302"/>
    </location>
</feature>
<dbReference type="SMART" id="SM00543">
    <property type="entry name" value="MIF4G"/>
    <property type="match status" value="1"/>
</dbReference>
<dbReference type="EnsemblMetazoa" id="XM_038192404.1">
    <property type="protein sequence ID" value="XP_038048332.1"/>
    <property type="gene ID" value="LOC119722344"/>
</dbReference>
<dbReference type="InterPro" id="IPR016024">
    <property type="entry name" value="ARM-type_fold"/>
</dbReference>
<evidence type="ECO:0000256" key="1">
    <source>
        <dbReference type="ARBA" id="ARBA00004496"/>
    </source>
</evidence>
<dbReference type="Pfam" id="PF02854">
    <property type="entry name" value="MIF4G"/>
    <property type="match status" value="1"/>
</dbReference>
<dbReference type="FunFam" id="1.25.40.180:FF:000016">
    <property type="entry name" value="polyadenylate-binding protein-interacting protein 1 isoform X1"/>
    <property type="match status" value="1"/>
</dbReference>
<dbReference type="GO" id="GO:0005737">
    <property type="term" value="C:cytoplasm"/>
    <property type="evidence" value="ECO:0007669"/>
    <property type="project" value="UniProtKB-SubCell"/>
</dbReference>
<accession>A0A913Z980</accession>
<feature type="region of interest" description="Disordered" evidence="5">
    <location>
        <begin position="380"/>
        <end position="406"/>
    </location>
</feature>
<dbReference type="InterPro" id="IPR051367">
    <property type="entry name" value="mRNA_TranslReg/HistoneTransl"/>
</dbReference>
<feature type="compositionally biased region" description="Low complexity" evidence="5">
    <location>
        <begin position="309"/>
        <end position="326"/>
    </location>
</feature>
<comment type="subcellular location">
    <subcellularLocation>
        <location evidence="1">Cytoplasm</location>
    </subcellularLocation>
</comment>
<dbReference type="RefSeq" id="XP_038048332.1">
    <property type="nucleotide sequence ID" value="XM_038192404.1"/>
</dbReference>
<feature type="compositionally biased region" description="Polar residues" evidence="5">
    <location>
        <begin position="59"/>
        <end position="71"/>
    </location>
</feature>
<dbReference type="RefSeq" id="XP_038048333.1">
    <property type="nucleotide sequence ID" value="XM_038192405.1"/>
</dbReference>
<sequence>MKSLSANAAVFVPGKSWGPALPVYAGSTSVPPQQQWSGSGPAEFVPGMPWPGASAAPVPQQQQWSNGNEQSPYVNSNWEPDYVIMVKDILFSLSISPGSFEDHMRSLVENLNATIRTDKDLGTIADIIFEQAVLEPNFRYTGARACDYLTSHLVLPPNVSKFRKHINQRVKDAVESREVMAKDPNKMERLHGATMFLAELFLTSQVQVGNGPQRIKIYRTALNELMDTLVNNASSGNLKCLSLLLKLSGKEIEDYDREQNDGKASDQLNQIFLKARKHVTNEAIDKNVREVWLQLIELRAKRWGQGDAASYSGGAAAPPPASSGDGFMSASGDAPMFSSQPVFYNSKGQVISAAEAGFGDEYEGDFENYADYQNYEEYSSADPYTDYTSSSADPYAEYDLDPSHYQQDAAAEPDYADGFDELDAEIQAAFSDFLIETGQGDHS</sequence>
<name>A0A913Z980_PATMI</name>
<dbReference type="Gene3D" id="1.25.40.180">
    <property type="match status" value="1"/>
</dbReference>
<keyword evidence="3" id="KW-0810">Translation regulation</keyword>
<dbReference type="GO" id="GO:0006446">
    <property type="term" value="P:regulation of translational initiation"/>
    <property type="evidence" value="ECO:0007669"/>
    <property type="project" value="TreeGrafter"/>
</dbReference>
<dbReference type="Proteomes" id="UP000887568">
    <property type="component" value="Unplaced"/>
</dbReference>
<dbReference type="GO" id="GO:0008494">
    <property type="term" value="F:translation activator activity"/>
    <property type="evidence" value="ECO:0007669"/>
    <property type="project" value="TreeGrafter"/>
</dbReference>
<dbReference type="PANTHER" id="PTHR23254:SF15">
    <property type="entry name" value="POLYADENYLATE-BINDING PROTEIN-INTERACTING PROTEIN 1"/>
    <property type="match status" value="1"/>
</dbReference>
<evidence type="ECO:0000256" key="3">
    <source>
        <dbReference type="ARBA" id="ARBA00022845"/>
    </source>
</evidence>